<evidence type="ECO:0000313" key="17">
    <source>
        <dbReference type="EMBL" id="MBB6694240.1"/>
    </source>
</evidence>
<reference evidence="17 18" key="1">
    <citation type="submission" date="2020-08" db="EMBL/GenBank/DDBJ databases">
        <title>Cohnella phylogeny.</title>
        <authorList>
            <person name="Dunlap C."/>
        </authorList>
    </citation>
    <scope>NUCLEOTIDE SEQUENCE [LARGE SCALE GENOMIC DNA]</scope>
    <source>
        <strain evidence="17 18">DSM 25239</strain>
    </source>
</reference>
<evidence type="ECO:0000259" key="15">
    <source>
        <dbReference type="PROSITE" id="PS50109"/>
    </source>
</evidence>
<keyword evidence="7 14" id="KW-0812">Transmembrane</keyword>
<keyword evidence="18" id="KW-1185">Reference proteome</keyword>
<dbReference type="GO" id="GO:0000155">
    <property type="term" value="F:phosphorelay sensor kinase activity"/>
    <property type="evidence" value="ECO:0007669"/>
    <property type="project" value="InterPro"/>
</dbReference>
<evidence type="ECO:0000256" key="12">
    <source>
        <dbReference type="ARBA" id="ARBA00023012"/>
    </source>
</evidence>
<dbReference type="GO" id="GO:0005886">
    <property type="term" value="C:plasma membrane"/>
    <property type="evidence" value="ECO:0007669"/>
    <property type="project" value="UniProtKB-SubCell"/>
</dbReference>
<keyword evidence="4" id="KW-1003">Cell membrane</keyword>
<dbReference type="Pfam" id="PF02518">
    <property type="entry name" value="HATPase_c"/>
    <property type="match status" value="1"/>
</dbReference>
<evidence type="ECO:0000256" key="9">
    <source>
        <dbReference type="ARBA" id="ARBA00022777"/>
    </source>
</evidence>
<keyword evidence="8" id="KW-0547">Nucleotide-binding</keyword>
<evidence type="ECO:0000256" key="8">
    <source>
        <dbReference type="ARBA" id="ARBA00022741"/>
    </source>
</evidence>
<feature type="domain" description="HAMP" evidence="16">
    <location>
        <begin position="197"/>
        <end position="249"/>
    </location>
</feature>
<keyword evidence="10" id="KW-0067">ATP-binding</keyword>
<dbReference type="InterPro" id="IPR005467">
    <property type="entry name" value="His_kinase_dom"/>
</dbReference>
<dbReference type="SMART" id="SM00388">
    <property type="entry name" value="HisKA"/>
    <property type="match status" value="1"/>
</dbReference>
<dbReference type="InterPro" id="IPR003660">
    <property type="entry name" value="HAMP_dom"/>
</dbReference>
<dbReference type="InterPro" id="IPR036097">
    <property type="entry name" value="HisK_dim/P_sf"/>
</dbReference>
<dbReference type="Pfam" id="PF00672">
    <property type="entry name" value="HAMP"/>
    <property type="match status" value="1"/>
</dbReference>
<keyword evidence="6" id="KW-0808">Transferase</keyword>
<dbReference type="SUPFAM" id="SSF158472">
    <property type="entry name" value="HAMP domain-like"/>
    <property type="match status" value="1"/>
</dbReference>
<keyword evidence="12" id="KW-0902">Two-component regulatory system</keyword>
<feature type="domain" description="Histidine kinase" evidence="15">
    <location>
        <begin position="264"/>
        <end position="458"/>
    </location>
</feature>
<dbReference type="InterPro" id="IPR003661">
    <property type="entry name" value="HisK_dim/P_dom"/>
</dbReference>
<dbReference type="SMART" id="SM00304">
    <property type="entry name" value="HAMP"/>
    <property type="match status" value="1"/>
</dbReference>
<protein>
    <recommendedName>
        <fullName evidence="3">histidine kinase</fullName>
        <ecNumber evidence="3">2.7.13.3</ecNumber>
    </recommendedName>
</protein>
<name>A0A841U8F9_9BACL</name>
<evidence type="ECO:0000256" key="3">
    <source>
        <dbReference type="ARBA" id="ARBA00012438"/>
    </source>
</evidence>
<dbReference type="EC" id="2.7.13.3" evidence="3"/>
<feature type="transmembrane region" description="Helical" evidence="14">
    <location>
        <begin position="20"/>
        <end position="42"/>
    </location>
</feature>
<dbReference type="CDD" id="cd06225">
    <property type="entry name" value="HAMP"/>
    <property type="match status" value="1"/>
</dbReference>
<gene>
    <name evidence="17" type="ORF">H7B90_22865</name>
</gene>
<dbReference type="EMBL" id="JACJVR010000087">
    <property type="protein sequence ID" value="MBB6694240.1"/>
    <property type="molecule type" value="Genomic_DNA"/>
</dbReference>
<dbReference type="CDD" id="cd00082">
    <property type="entry name" value="HisKA"/>
    <property type="match status" value="1"/>
</dbReference>
<dbReference type="PROSITE" id="PS50885">
    <property type="entry name" value="HAMP"/>
    <property type="match status" value="1"/>
</dbReference>
<evidence type="ECO:0000256" key="1">
    <source>
        <dbReference type="ARBA" id="ARBA00000085"/>
    </source>
</evidence>
<dbReference type="InterPro" id="IPR036890">
    <property type="entry name" value="HATPase_C_sf"/>
</dbReference>
<dbReference type="AlphaFoldDB" id="A0A841U8F9"/>
<dbReference type="SUPFAM" id="SSF47384">
    <property type="entry name" value="Homodimeric domain of signal transducing histidine kinase"/>
    <property type="match status" value="1"/>
</dbReference>
<keyword evidence="11 14" id="KW-1133">Transmembrane helix</keyword>
<feature type="transmembrane region" description="Helical" evidence="14">
    <location>
        <begin position="173"/>
        <end position="197"/>
    </location>
</feature>
<dbReference type="Gene3D" id="3.30.565.10">
    <property type="entry name" value="Histidine kinase-like ATPase, C-terminal domain"/>
    <property type="match status" value="1"/>
</dbReference>
<evidence type="ECO:0000259" key="16">
    <source>
        <dbReference type="PROSITE" id="PS50885"/>
    </source>
</evidence>
<accession>A0A841U8F9</accession>
<evidence type="ECO:0000313" key="18">
    <source>
        <dbReference type="Proteomes" id="UP000553776"/>
    </source>
</evidence>
<sequence length="458" mass="50654">MRRGKGLFNLRSSLMSKYLLIVLSAIVLIPFAFPLVAVILSLSSGPIANPGPSNPYQSASRLEKMWHQEAARLKGASPEDVNAALKRIRSQYGKARMFWVDGGGTLRLALPDNPHLPAKWDASYTVAYMKNAVNGNVFTTIAFIGGSVKSGFMAFQVPRSEMGSSGTGIGARYGTILVSGILLILGLFLFVSLLFFYRIRKRLVRLEGAMTAPSESGIPQPVAVTRTDEIGRLERSFNDMIRQLERSREREAEEEALRRDLVAKLSHDLRTPLTAIRGHAFSLRQEPLSDKAKESLGLIDRKIDSLGRLIDNLFSFTLLSSGKYPYHPQRIDIVRMVRTHLAGWYPAFEQAGFEIDLDLPESSVYWEIDPQWLERVLDNYLQNVLRHAKSGRYVGMIVSDRGGGSIAIADRGPGMTGESDEKGAGIGLSIAALMLKDMKLRSDVRSGPEGTVVFILPE</sequence>
<keyword evidence="9 17" id="KW-0418">Kinase</keyword>
<evidence type="ECO:0000256" key="11">
    <source>
        <dbReference type="ARBA" id="ARBA00022989"/>
    </source>
</evidence>
<evidence type="ECO:0000256" key="7">
    <source>
        <dbReference type="ARBA" id="ARBA00022692"/>
    </source>
</evidence>
<dbReference type="PANTHER" id="PTHR45528">
    <property type="entry name" value="SENSOR HISTIDINE KINASE CPXA"/>
    <property type="match status" value="1"/>
</dbReference>
<dbReference type="Pfam" id="PF00512">
    <property type="entry name" value="HisKA"/>
    <property type="match status" value="1"/>
</dbReference>
<dbReference type="InterPro" id="IPR003594">
    <property type="entry name" value="HATPase_dom"/>
</dbReference>
<comment type="catalytic activity">
    <reaction evidence="1">
        <text>ATP + protein L-histidine = ADP + protein N-phospho-L-histidine.</text>
        <dbReference type="EC" id="2.7.13.3"/>
    </reaction>
</comment>
<evidence type="ECO:0000256" key="14">
    <source>
        <dbReference type="SAM" id="Phobius"/>
    </source>
</evidence>
<evidence type="ECO:0000256" key="13">
    <source>
        <dbReference type="ARBA" id="ARBA00023136"/>
    </source>
</evidence>
<comment type="caution">
    <text evidence="17">The sequence shown here is derived from an EMBL/GenBank/DDBJ whole genome shotgun (WGS) entry which is preliminary data.</text>
</comment>
<organism evidence="17 18">
    <name type="scientific">Cohnella xylanilytica</name>
    <dbReference type="NCBI Taxonomy" id="557555"/>
    <lineage>
        <taxon>Bacteria</taxon>
        <taxon>Bacillati</taxon>
        <taxon>Bacillota</taxon>
        <taxon>Bacilli</taxon>
        <taxon>Bacillales</taxon>
        <taxon>Paenibacillaceae</taxon>
        <taxon>Cohnella</taxon>
    </lineage>
</organism>
<evidence type="ECO:0000256" key="10">
    <source>
        <dbReference type="ARBA" id="ARBA00022840"/>
    </source>
</evidence>
<evidence type="ECO:0000256" key="5">
    <source>
        <dbReference type="ARBA" id="ARBA00022553"/>
    </source>
</evidence>
<dbReference type="PROSITE" id="PS50109">
    <property type="entry name" value="HIS_KIN"/>
    <property type="match status" value="1"/>
</dbReference>
<evidence type="ECO:0000256" key="2">
    <source>
        <dbReference type="ARBA" id="ARBA00004651"/>
    </source>
</evidence>
<dbReference type="GO" id="GO:0005524">
    <property type="term" value="F:ATP binding"/>
    <property type="evidence" value="ECO:0007669"/>
    <property type="project" value="UniProtKB-KW"/>
</dbReference>
<evidence type="ECO:0000256" key="6">
    <source>
        <dbReference type="ARBA" id="ARBA00022679"/>
    </source>
</evidence>
<keyword evidence="5" id="KW-0597">Phosphoprotein</keyword>
<dbReference type="Gene3D" id="6.10.340.10">
    <property type="match status" value="1"/>
</dbReference>
<dbReference type="Proteomes" id="UP000553776">
    <property type="component" value="Unassembled WGS sequence"/>
</dbReference>
<dbReference type="Gene3D" id="1.10.287.130">
    <property type="match status" value="1"/>
</dbReference>
<dbReference type="RefSeq" id="WP_185138212.1">
    <property type="nucleotide sequence ID" value="NZ_JACJVR010000087.1"/>
</dbReference>
<dbReference type="SMART" id="SM00387">
    <property type="entry name" value="HATPase_c"/>
    <property type="match status" value="1"/>
</dbReference>
<evidence type="ECO:0000256" key="4">
    <source>
        <dbReference type="ARBA" id="ARBA00022475"/>
    </source>
</evidence>
<dbReference type="InterPro" id="IPR050398">
    <property type="entry name" value="HssS/ArlS-like"/>
</dbReference>
<proteinExistence type="predicted"/>
<dbReference type="SUPFAM" id="SSF55874">
    <property type="entry name" value="ATPase domain of HSP90 chaperone/DNA topoisomerase II/histidine kinase"/>
    <property type="match status" value="1"/>
</dbReference>
<dbReference type="PANTHER" id="PTHR45528:SF1">
    <property type="entry name" value="SENSOR HISTIDINE KINASE CPXA"/>
    <property type="match status" value="1"/>
</dbReference>
<comment type="subcellular location">
    <subcellularLocation>
        <location evidence="2">Cell membrane</location>
        <topology evidence="2">Multi-pass membrane protein</topology>
    </subcellularLocation>
</comment>
<keyword evidence="13 14" id="KW-0472">Membrane</keyword>